<dbReference type="AlphaFoldDB" id="A0A5B7DIN4"/>
<evidence type="ECO:0000313" key="2">
    <source>
        <dbReference type="EMBL" id="MPC20963.1"/>
    </source>
</evidence>
<evidence type="ECO:0000313" key="3">
    <source>
        <dbReference type="Proteomes" id="UP000324222"/>
    </source>
</evidence>
<accession>A0A5B7DIN4</accession>
<dbReference type="Proteomes" id="UP000324222">
    <property type="component" value="Unassembled WGS sequence"/>
</dbReference>
<evidence type="ECO:0000256" key="1">
    <source>
        <dbReference type="SAM" id="MobiDB-lite"/>
    </source>
</evidence>
<proteinExistence type="predicted"/>
<name>A0A5B7DIN4_PORTR</name>
<comment type="caution">
    <text evidence="2">The sequence shown here is derived from an EMBL/GenBank/DDBJ whole genome shotgun (WGS) entry which is preliminary data.</text>
</comment>
<feature type="region of interest" description="Disordered" evidence="1">
    <location>
        <begin position="52"/>
        <end position="74"/>
    </location>
</feature>
<dbReference type="EMBL" id="VSRR010000930">
    <property type="protein sequence ID" value="MPC20963.1"/>
    <property type="molecule type" value="Genomic_DNA"/>
</dbReference>
<gene>
    <name evidence="2" type="ORF">E2C01_013929</name>
</gene>
<reference evidence="2 3" key="1">
    <citation type="submission" date="2019-05" db="EMBL/GenBank/DDBJ databases">
        <title>Another draft genome of Portunus trituberculatus and its Hox gene families provides insights of decapod evolution.</title>
        <authorList>
            <person name="Jeong J.-H."/>
            <person name="Song I."/>
            <person name="Kim S."/>
            <person name="Choi T."/>
            <person name="Kim D."/>
            <person name="Ryu S."/>
            <person name="Kim W."/>
        </authorList>
    </citation>
    <scope>NUCLEOTIDE SEQUENCE [LARGE SCALE GENOMIC DNA]</scope>
    <source>
        <tissue evidence="2">Muscle</tissue>
    </source>
</reference>
<sequence length="74" mass="8184">MKPDKWRVKPSVWWEAWLHQASPACDVASQPCLPTITSHALPVIDVSDAHPHLTPHAVASSSKKPHQDVGFSHM</sequence>
<protein>
    <submittedName>
        <fullName evidence="2">Uncharacterized protein</fullName>
    </submittedName>
</protein>
<organism evidence="2 3">
    <name type="scientific">Portunus trituberculatus</name>
    <name type="common">Swimming crab</name>
    <name type="synonym">Neptunus trituberculatus</name>
    <dbReference type="NCBI Taxonomy" id="210409"/>
    <lineage>
        <taxon>Eukaryota</taxon>
        <taxon>Metazoa</taxon>
        <taxon>Ecdysozoa</taxon>
        <taxon>Arthropoda</taxon>
        <taxon>Crustacea</taxon>
        <taxon>Multicrustacea</taxon>
        <taxon>Malacostraca</taxon>
        <taxon>Eumalacostraca</taxon>
        <taxon>Eucarida</taxon>
        <taxon>Decapoda</taxon>
        <taxon>Pleocyemata</taxon>
        <taxon>Brachyura</taxon>
        <taxon>Eubrachyura</taxon>
        <taxon>Portunoidea</taxon>
        <taxon>Portunidae</taxon>
        <taxon>Portuninae</taxon>
        <taxon>Portunus</taxon>
    </lineage>
</organism>
<keyword evidence="3" id="KW-1185">Reference proteome</keyword>